<evidence type="ECO:0000259" key="1">
    <source>
        <dbReference type="PROSITE" id="PS51725"/>
    </source>
</evidence>
<organism evidence="2 3">
    <name type="scientific">Gordonia jinghuaiqii</name>
    <dbReference type="NCBI Taxonomy" id="2758710"/>
    <lineage>
        <taxon>Bacteria</taxon>
        <taxon>Bacillati</taxon>
        <taxon>Actinomycetota</taxon>
        <taxon>Actinomycetes</taxon>
        <taxon>Mycobacteriales</taxon>
        <taxon>Gordoniaceae</taxon>
        <taxon>Gordonia</taxon>
    </lineage>
</organism>
<dbReference type="InterPro" id="IPR050744">
    <property type="entry name" value="AI-2_Isomerase_LsrG"/>
</dbReference>
<dbReference type="PANTHER" id="PTHR33336">
    <property type="entry name" value="QUINOL MONOOXYGENASE YGIN-RELATED"/>
    <property type="match status" value="1"/>
</dbReference>
<keyword evidence="3" id="KW-1185">Reference proteome</keyword>
<evidence type="ECO:0000313" key="2">
    <source>
        <dbReference type="EMBL" id="QMT03006.1"/>
    </source>
</evidence>
<keyword evidence="2" id="KW-0503">Monooxygenase</keyword>
<proteinExistence type="predicted"/>
<dbReference type="SUPFAM" id="SSF54909">
    <property type="entry name" value="Dimeric alpha+beta barrel"/>
    <property type="match status" value="1"/>
</dbReference>
<dbReference type="InterPro" id="IPR011008">
    <property type="entry name" value="Dimeric_a/b-barrel"/>
</dbReference>
<sequence length="108" mass="12648">MILIVVKWPIKPEYADEWPELSREFTEATRAEPGNKWFDWSRSLDDPHTYVLVEAFDDDAAEAHVTSPHFKQAQKELPKYLERTPDVINTTIDGDEWSRLGEFEVEPE</sequence>
<feature type="domain" description="ABM" evidence="1">
    <location>
        <begin position="2"/>
        <end position="92"/>
    </location>
</feature>
<dbReference type="GO" id="GO:0004497">
    <property type="term" value="F:monooxygenase activity"/>
    <property type="evidence" value="ECO:0007669"/>
    <property type="project" value="UniProtKB-KW"/>
</dbReference>
<dbReference type="RefSeq" id="WP_188329842.1">
    <property type="nucleotide sequence ID" value="NZ_CP059491.1"/>
</dbReference>
<dbReference type="AlphaFoldDB" id="A0A7D7QRX2"/>
<dbReference type="EMBL" id="CP059491">
    <property type="protein sequence ID" value="QMT03006.1"/>
    <property type="molecule type" value="Genomic_DNA"/>
</dbReference>
<evidence type="ECO:0000313" key="3">
    <source>
        <dbReference type="Proteomes" id="UP000515663"/>
    </source>
</evidence>
<reference evidence="3" key="1">
    <citation type="submission" date="2020-07" db="EMBL/GenBank/DDBJ databases">
        <title>novel species isolated from the respiratory tract of Marmot.</title>
        <authorList>
            <person name="Zhang G."/>
        </authorList>
    </citation>
    <scope>NUCLEOTIDE SEQUENCE [LARGE SCALE GENOMIC DNA]</scope>
    <source>
        <strain evidence="3">686</strain>
    </source>
</reference>
<keyword evidence="2" id="KW-0560">Oxidoreductase</keyword>
<dbReference type="Pfam" id="PF03992">
    <property type="entry name" value="ABM"/>
    <property type="match status" value="1"/>
</dbReference>
<dbReference type="KEGG" id="gji:H1R19_07785"/>
<dbReference type="Gene3D" id="3.30.70.100">
    <property type="match status" value="1"/>
</dbReference>
<protein>
    <submittedName>
        <fullName evidence="2">Antibiotic biosynthesis monooxygenase</fullName>
    </submittedName>
</protein>
<dbReference type="InterPro" id="IPR007138">
    <property type="entry name" value="ABM_dom"/>
</dbReference>
<gene>
    <name evidence="2" type="ORF">H1R19_07785</name>
</gene>
<dbReference type="PROSITE" id="PS51725">
    <property type="entry name" value="ABM"/>
    <property type="match status" value="1"/>
</dbReference>
<dbReference type="Proteomes" id="UP000515663">
    <property type="component" value="Chromosome"/>
</dbReference>
<accession>A0A7D7QRX2</accession>
<dbReference type="PANTHER" id="PTHR33336:SF3">
    <property type="entry name" value="ABM DOMAIN-CONTAINING PROTEIN"/>
    <property type="match status" value="1"/>
</dbReference>
<name>A0A7D7QRX2_9ACTN</name>